<dbReference type="OrthoDB" id="772513at2"/>
<protein>
    <recommendedName>
        <fullName evidence="5">Cytochrome c domain-containing protein</fullName>
    </recommendedName>
</protein>
<proteinExistence type="predicted"/>
<sequence precursor="true">MVLSSIRLSLGSLGMCVLFACTGSVNNENRIPQVIKAVKDTCNLDLTGGRRLIANLSCTNCHIVWDNGPRMRKNIPLFTELSAMDSVKLRDYIFKTKHNGMYIKDFPDAGKRIDSLSECDKNNLIHYIKDHNKDHINSSSKNK</sequence>
<evidence type="ECO:0000256" key="3">
    <source>
        <dbReference type="PROSITE-ProRule" id="PRU00433"/>
    </source>
</evidence>
<keyword evidence="4" id="KW-0732">Signal</keyword>
<keyword evidence="3" id="KW-0349">Heme</keyword>
<evidence type="ECO:0000259" key="5">
    <source>
        <dbReference type="PROSITE" id="PS51007"/>
    </source>
</evidence>
<keyword evidence="7" id="KW-1185">Reference proteome</keyword>
<dbReference type="KEGG" id="pcm:AY601_2000"/>
<evidence type="ECO:0000313" key="7">
    <source>
        <dbReference type="Proteomes" id="UP000071561"/>
    </source>
</evidence>
<dbReference type="GO" id="GO:0009055">
    <property type="term" value="F:electron transfer activity"/>
    <property type="evidence" value="ECO:0007669"/>
    <property type="project" value="InterPro"/>
</dbReference>
<evidence type="ECO:0000313" key="6">
    <source>
        <dbReference type="EMBL" id="AMP98906.1"/>
    </source>
</evidence>
<feature type="chain" id="PRO_5007280374" description="Cytochrome c domain-containing protein" evidence="4">
    <location>
        <begin position="21"/>
        <end position="143"/>
    </location>
</feature>
<evidence type="ECO:0000256" key="1">
    <source>
        <dbReference type="ARBA" id="ARBA00022723"/>
    </source>
</evidence>
<evidence type="ECO:0000256" key="4">
    <source>
        <dbReference type="SAM" id="SignalP"/>
    </source>
</evidence>
<organism evidence="6 7">
    <name type="scientific">Pedobacter cryoconitis</name>
    <dbReference type="NCBI Taxonomy" id="188932"/>
    <lineage>
        <taxon>Bacteria</taxon>
        <taxon>Pseudomonadati</taxon>
        <taxon>Bacteroidota</taxon>
        <taxon>Sphingobacteriia</taxon>
        <taxon>Sphingobacteriales</taxon>
        <taxon>Sphingobacteriaceae</taxon>
        <taxon>Pedobacter</taxon>
    </lineage>
</organism>
<dbReference type="GO" id="GO:0046872">
    <property type="term" value="F:metal ion binding"/>
    <property type="evidence" value="ECO:0007669"/>
    <property type="project" value="UniProtKB-KW"/>
</dbReference>
<feature type="domain" description="Cytochrome c" evidence="5">
    <location>
        <begin position="44"/>
        <end position="132"/>
    </location>
</feature>
<feature type="signal peptide" evidence="4">
    <location>
        <begin position="1"/>
        <end position="20"/>
    </location>
</feature>
<reference evidence="6 7" key="1">
    <citation type="submission" date="2016-03" db="EMBL/GenBank/DDBJ databases">
        <title>Complete genome sequence of Pedobacter cryoconitis PAMC 27485.</title>
        <authorList>
            <person name="Lee J."/>
            <person name="Kim O.-S."/>
        </authorList>
    </citation>
    <scope>NUCLEOTIDE SEQUENCE [LARGE SCALE GENOMIC DNA]</scope>
    <source>
        <strain evidence="6 7">PAMC 27485</strain>
    </source>
</reference>
<gene>
    <name evidence="6" type="ORF">AY601_2000</name>
</gene>
<dbReference type="RefSeq" id="WP_157287820.1">
    <property type="nucleotide sequence ID" value="NZ_CP014504.1"/>
</dbReference>
<dbReference type="PROSITE" id="PS51257">
    <property type="entry name" value="PROKAR_LIPOPROTEIN"/>
    <property type="match status" value="1"/>
</dbReference>
<keyword evidence="1 3" id="KW-0479">Metal-binding</keyword>
<evidence type="ECO:0000256" key="2">
    <source>
        <dbReference type="ARBA" id="ARBA00023004"/>
    </source>
</evidence>
<dbReference type="PROSITE" id="PS51007">
    <property type="entry name" value="CYTC"/>
    <property type="match status" value="1"/>
</dbReference>
<accession>A0A127VC38</accession>
<dbReference type="EMBL" id="CP014504">
    <property type="protein sequence ID" value="AMP98906.1"/>
    <property type="molecule type" value="Genomic_DNA"/>
</dbReference>
<dbReference type="AlphaFoldDB" id="A0A127VC38"/>
<name>A0A127VC38_9SPHI</name>
<keyword evidence="2 3" id="KW-0408">Iron</keyword>
<dbReference type="PATRIC" id="fig|188932.3.peg.2092"/>
<dbReference type="Proteomes" id="UP000071561">
    <property type="component" value="Chromosome"/>
</dbReference>
<dbReference type="GO" id="GO:0020037">
    <property type="term" value="F:heme binding"/>
    <property type="evidence" value="ECO:0007669"/>
    <property type="project" value="InterPro"/>
</dbReference>
<dbReference type="InterPro" id="IPR009056">
    <property type="entry name" value="Cyt_c-like_dom"/>
</dbReference>